<evidence type="ECO:0000256" key="3">
    <source>
        <dbReference type="ARBA" id="ARBA00022723"/>
    </source>
</evidence>
<keyword evidence="5 7" id="KW-0378">Hydrolase</keyword>
<dbReference type="STRING" id="1801997.A3J64_01580"/>
<keyword evidence="2 7" id="KW-0540">Nuclease</keyword>
<dbReference type="GO" id="GO:0006364">
    <property type="term" value="P:rRNA processing"/>
    <property type="evidence" value="ECO:0007669"/>
    <property type="project" value="UniProtKB-UniRule"/>
</dbReference>
<dbReference type="AlphaFoldDB" id="A0A1G2FIS6"/>
<comment type="subcellular location">
    <subcellularLocation>
        <location evidence="7">Cytoplasm</location>
    </subcellularLocation>
</comment>
<evidence type="ECO:0000313" key="8">
    <source>
        <dbReference type="EMBL" id="OGZ37550.1"/>
    </source>
</evidence>
<feature type="binding site" evidence="7">
    <location>
        <position position="152"/>
    </location>
    <ligand>
        <name>Zn(2+)</name>
        <dbReference type="ChEBI" id="CHEBI:29105"/>
        <note>catalytic</note>
    </ligand>
</feature>
<keyword evidence="4 7" id="KW-0255">Endonuclease</keyword>
<keyword evidence="7" id="KW-0690">Ribosome biogenesis</keyword>
<evidence type="ECO:0000313" key="9">
    <source>
        <dbReference type="Proteomes" id="UP000177061"/>
    </source>
</evidence>
<evidence type="ECO:0000256" key="4">
    <source>
        <dbReference type="ARBA" id="ARBA00022759"/>
    </source>
</evidence>
<dbReference type="SUPFAM" id="SSF55486">
    <property type="entry name" value="Metalloproteases ('zincins'), catalytic domain"/>
    <property type="match status" value="1"/>
</dbReference>
<keyword evidence="7" id="KW-0963">Cytoplasm</keyword>
<dbReference type="GO" id="GO:0004521">
    <property type="term" value="F:RNA endonuclease activity"/>
    <property type="evidence" value="ECO:0007669"/>
    <property type="project" value="UniProtKB-UniRule"/>
</dbReference>
<reference evidence="8 9" key="1">
    <citation type="journal article" date="2016" name="Nat. Commun.">
        <title>Thousands of microbial genomes shed light on interconnected biogeochemical processes in an aquifer system.</title>
        <authorList>
            <person name="Anantharaman K."/>
            <person name="Brown C.T."/>
            <person name="Hug L.A."/>
            <person name="Sharon I."/>
            <person name="Castelle C.J."/>
            <person name="Probst A.J."/>
            <person name="Thomas B.C."/>
            <person name="Singh A."/>
            <person name="Wilkins M.J."/>
            <person name="Karaoz U."/>
            <person name="Brodie E.L."/>
            <person name="Williams K.H."/>
            <person name="Hubbard S.S."/>
            <person name="Banfield J.F."/>
        </authorList>
    </citation>
    <scope>NUCLEOTIDE SEQUENCE [LARGE SCALE GENOMIC DNA]</scope>
</reference>
<dbReference type="HAMAP" id="MF_00009">
    <property type="entry name" value="Endoribonucl_YbeY"/>
    <property type="match status" value="1"/>
</dbReference>
<proteinExistence type="inferred from homology"/>
<name>A0A1G2FIS6_9BACT</name>
<dbReference type="Proteomes" id="UP000177061">
    <property type="component" value="Unassembled WGS sequence"/>
</dbReference>
<sequence length="175" mass="20014">MMLEIHNFTQNEIDEKLFQKAAEVALEIVSKENSALRQAQGRIEISLAIVGNGRMRRLNKMYRKKNRVTDVLSFGDKNILKYLAKAFPRLKKNSPSAGEEFIEPPDGVKRLGEIVICYPQAKKQAKRLNHSLEKELAILLVHGILHLAGYEHERGGKAEKEMREVEEQILAKILR</sequence>
<evidence type="ECO:0000256" key="1">
    <source>
        <dbReference type="ARBA" id="ARBA00010875"/>
    </source>
</evidence>
<evidence type="ECO:0000256" key="2">
    <source>
        <dbReference type="ARBA" id="ARBA00022722"/>
    </source>
</evidence>
<feature type="binding site" evidence="7">
    <location>
        <position position="142"/>
    </location>
    <ligand>
        <name>Zn(2+)</name>
        <dbReference type="ChEBI" id="CHEBI:29105"/>
        <note>catalytic</note>
    </ligand>
</feature>
<dbReference type="NCBIfam" id="TIGR00043">
    <property type="entry name" value="rRNA maturation RNase YbeY"/>
    <property type="match status" value="1"/>
</dbReference>
<keyword evidence="6 7" id="KW-0862">Zinc</keyword>
<evidence type="ECO:0000256" key="6">
    <source>
        <dbReference type="ARBA" id="ARBA00022833"/>
    </source>
</evidence>
<protein>
    <recommendedName>
        <fullName evidence="7">Endoribonuclease YbeY</fullName>
        <ecNumber evidence="7">3.1.-.-</ecNumber>
    </recommendedName>
</protein>
<comment type="similarity">
    <text evidence="1 7">Belongs to the endoribonuclease YbeY family.</text>
</comment>
<keyword evidence="3 7" id="KW-0479">Metal-binding</keyword>
<comment type="cofactor">
    <cofactor evidence="7">
        <name>Zn(2+)</name>
        <dbReference type="ChEBI" id="CHEBI:29105"/>
    </cofactor>
    <text evidence="7">Binds 1 zinc ion.</text>
</comment>
<evidence type="ECO:0000256" key="5">
    <source>
        <dbReference type="ARBA" id="ARBA00022801"/>
    </source>
</evidence>
<dbReference type="EC" id="3.1.-.-" evidence="7"/>
<dbReference type="PROSITE" id="PS01306">
    <property type="entry name" value="UPF0054"/>
    <property type="match status" value="1"/>
</dbReference>
<evidence type="ECO:0000256" key="7">
    <source>
        <dbReference type="HAMAP-Rule" id="MF_00009"/>
    </source>
</evidence>
<dbReference type="GO" id="GO:0008270">
    <property type="term" value="F:zinc ion binding"/>
    <property type="evidence" value="ECO:0007669"/>
    <property type="project" value="UniProtKB-UniRule"/>
</dbReference>
<dbReference type="GO" id="GO:0005737">
    <property type="term" value="C:cytoplasm"/>
    <property type="evidence" value="ECO:0007669"/>
    <property type="project" value="UniProtKB-SubCell"/>
</dbReference>
<dbReference type="InterPro" id="IPR023091">
    <property type="entry name" value="MetalPrtase_cat_dom_sf_prd"/>
</dbReference>
<dbReference type="InterPro" id="IPR020549">
    <property type="entry name" value="YbeY_CS"/>
</dbReference>
<comment type="function">
    <text evidence="7">Single strand-specific metallo-endoribonuclease involved in late-stage 70S ribosome quality control and in maturation of the 3' terminus of the 16S rRNA.</text>
</comment>
<dbReference type="GO" id="GO:0004222">
    <property type="term" value="F:metalloendopeptidase activity"/>
    <property type="evidence" value="ECO:0007669"/>
    <property type="project" value="InterPro"/>
</dbReference>
<dbReference type="PANTHER" id="PTHR46986">
    <property type="entry name" value="ENDORIBONUCLEASE YBEY, CHLOROPLASTIC"/>
    <property type="match status" value="1"/>
</dbReference>
<gene>
    <name evidence="7" type="primary">ybeY</name>
    <name evidence="8" type="ORF">A3J64_01580</name>
</gene>
<keyword evidence="7" id="KW-0698">rRNA processing</keyword>
<accession>A0A1G2FIS6</accession>
<comment type="caution">
    <text evidence="8">The sequence shown here is derived from an EMBL/GenBank/DDBJ whole genome shotgun (WGS) entry which is preliminary data.</text>
</comment>
<dbReference type="Pfam" id="PF02130">
    <property type="entry name" value="YbeY"/>
    <property type="match status" value="1"/>
</dbReference>
<dbReference type="EMBL" id="MHNB01000006">
    <property type="protein sequence ID" value="OGZ37550.1"/>
    <property type="molecule type" value="Genomic_DNA"/>
</dbReference>
<dbReference type="Gene3D" id="3.40.390.30">
    <property type="entry name" value="Metalloproteases ('zincins'), catalytic domain"/>
    <property type="match status" value="1"/>
</dbReference>
<dbReference type="InterPro" id="IPR002036">
    <property type="entry name" value="YbeY"/>
</dbReference>
<dbReference type="PANTHER" id="PTHR46986:SF1">
    <property type="entry name" value="ENDORIBONUCLEASE YBEY, CHLOROPLASTIC"/>
    <property type="match status" value="1"/>
</dbReference>
<feature type="binding site" evidence="7">
    <location>
        <position position="146"/>
    </location>
    <ligand>
        <name>Zn(2+)</name>
        <dbReference type="ChEBI" id="CHEBI:29105"/>
        <note>catalytic</note>
    </ligand>
</feature>
<organism evidence="8 9">
    <name type="scientific">Candidatus Portnoybacteria bacterium RIFCSPHIGHO2_12_FULL_38_9</name>
    <dbReference type="NCBI Taxonomy" id="1801997"/>
    <lineage>
        <taxon>Bacteria</taxon>
        <taxon>Candidatus Portnoyibacteriota</taxon>
    </lineage>
</organism>